<evidence type="ECO:0000313" key="9">
    <source>
        <dbReference type="EMBL" id="MDI9861112.1"/>
    </source>
</evidence>
<evidence type="ECO:0000256" key="8">
    <source>
        <dbReference type="SAM" id="Phobius"/>
    </source>
</evidence>
<name>A0ABT6YC00_9BACT</name>
<dbReference type="InterPro" id="IPR000390">
    <property type="entry name" value="Small_drug/metabolite_transptr"/>
</dbReference>
<keyword evidence="2" id="KW-0813">Transport</keyword>
<keyword evidence="6 8" id="KW-0472">Membrane</keyword>
<evidence type="ECO:0000256" key="7">
    <source>
        <dbReference type="ARBA" id="ARBA00038032"/>
    </source>
</evidence>
<evidence type="ECO:0000256" key="2">
    <source>
        <dbReference type="ARBA" id="ARBA00022448"/>
    </source>
</evidence>
<keyword evidence="3" id="KW-1003">Cell membrane</keyword>
<organism evidence="9 10">
    <name type="scientific">Flectobacillus roseus</name>
    <dbReference type="NCBI Taxonomy" id="502259"/>
    <lineage>
        <taxon>Bacteria</taxon>
        <taxon>Pseudomonadati</taxon>
        <taxon>Bacteroidota</taxon>
        <taxon>Cytophagia</taxon>
        <taxon>Cytophagales</taxon>
        <taxon>Flectobacillaceae</taxon>
        <taxon>Flectobacillus</taxon>
    </lineage>
</organism>
<evidence type="ECO:0000256" key="1">
    <source>
        <dbReference type="ARBA" id="ARBA00004651"/>
    </source>
</evidence>
<evidence type="ECO:0000256" key="4">
    <source>
        <dbReference type="ARBA" id="ARBA00022692"/>
    </source>
</evidence>
<comment type="caution">
    <text evidence="9">The sequence shown here is derived from an EMBL/GenBank/DDBJ whole genome shotgun (WGS) entry which is preliminary data.</text>
</comment>
<evidence type="ECO:0000256" key="6">
    <source>
        <dbReference type="ARBA" id="ARBA00023136"/>
    </source>
</evidence>
<evidence type="ECO:0000256" key="3">
    <source>
        <dbReference type="ARBA" id="ARBA00022475"/>
    </source>
</evidence>
<dbReference type="Proteomes" id="UP001236507">
    <property type="component" value="Unassembled WGS sequence"/>
</dbReference>
<feature type="transmembrane region" description="Helical" evidence="8">
    <location>
        <begin position="68"/>
        <end position="86"/>
    </location>
</feature>
<dbReference type="RefSeq" id="WP_283345616.1">
    <property type="nucleotide sequence ID" value="NZ_JASHIF010000017.1"/>
</dbReference>
<protein>
    <recommendedName>
        <fullName evidence="11">Quaternary ammonium compound-resistance protein SugE</fullName>
    </recommendedName>
</protein>
<comment type="similarity">
    <text evidence="7">Belongs to the drug/metabolite transporter (DMT) superfamily. Small multidrug resistance (SMR) (TC 2.A.7.1) family.</text>
</comment>
<dbReference type="InterPro" id="IPR037185">
    <property type="entry name" value="EmrE-like"/>
</dbReference>
<proteinExistence type="inferred from homology"/>
<dbReference type="SUPFAM" id="SSF103481">
    <property type="entry name" value="Multidrug resistance efflux transporter EmrE"/>
    <property type="match status" value="1"/>
</dbReference>
<sequence>MQWIYLLIAAVFEAAWTFSLKYLDFQKIKTIQWDTIFSMHTWMLLSPLLGYIFFGIGNIYFFALALKMLPTAVAMAVWTALALVFIKLSDVFILHEKWVWQEIGWIALIAIGIVGLKTSIKA</sequence>
<dbReference type="Gene3D" id="1.10.3730.20">
    <property type="match status" value="1"/>
</dbReference>
<dbReference type="PANTHER" id="PTHR30561:SF1">
    <property type="entry name" value="MULTIDRUG TRANSPORTER EMRE"/>
    <property type="match status" value="1"/>
</dbReference>
<evidence type="ECO:0000313" key="10">
    <source>
        <dbReference type="Proteomes" id="UP001236507"/>
    </source>
</evidence>
<keyword evidence="5 8" id="KW-1133">Transmembrane helix</keyword>
<reference evidence="9 10" key="1">
    <citation type="submission" date="2023-05" db="EMBL/GenBank/DDBJ databases">
        <title>Novel species of genus Flectobacillus isolated from stream in China.</title>
        <authorList>
            <person name="Lu H."/>
        </authorList>
    </citation>
    <scope>NUCLEOTIDE SEQUENCE [LARGE SCALE GENOMIC DNA]</scope>
    <source>
        <strain evidence="9 10">KCTC 42575</strain>
    </source>
</reference>
<keyword evidence="10" id="KW-1185">Reference proteome</keyword>
<evidence type="ECO:0008006" key="11">
    <source>
        <dbReference type="Google" id="ProtNLM"/>
    </source>
</evidence>
<dbReference type="EMBL" id="JASHIF010000017">
    <property type="protein sequence ID" value="MDI9861112.1"/>
    <property type="molecule type" value="Genomic_DNA"/>
</dbReference>
<comment type="subcellular location">
    <subcellularLocation>
        <location evidence="1">Cell membrane</location>
        <topology evidence="1">Multi-pass membrane protein</topology>
    </subcellularLocation>
</comment>
<gene>
    <name evidence="9" type="ORF">QM524_17985</name>
</gene>
<keyword evidence="4 8" id="KW-0812">Transmembrane</keyword>
<evidence type="ECO:0000256" key="5">
    <source>
        <dbReference type="ARBA" id="ARBA00022989"/>
    </source>
</evidence>
<dbReference type="PANTHER" id="PTHR30561">
    <property type="entry name" value="SMR FAMILY PROTON-DEPENDENT DRUG EFFLUX TRANSPORTER SUGE"/>
    <property type="match status" value="1"/>
</dbReference>
<accession>A0ABT6YC00</accession>
<feature type="transmembrane region" description="Helical" evidence="8">
    <location>
        <begin position="41"/>
        <end position="61"/>
    </location>
</feature>
<feature type="transmembrane region" description="Helical" evidence="8">
    <location>
        <begin position="98"/>
        <end position="116"/>
    </location>
</feature>